<dbReference type="Proteomes" id="UP000001555">
    <property type="component" value="Unassembled WGS sequence"/>
</dbReference>
<organism>
    <name type="scientific">Ixodes scapularis</name>
    <name type="common">Black-legged tick</name>
    <name type="synonym">Deer tick</name>
    <dbReference type="NCBI Taxonomy" id="6945"/>
    <lineage>
        <taxon>Eukaryota</taxon>
        <taxon>Metazoa</taxon>
        <taxon>Ecdysozoa</taxon>
        <taxon>Arthropoda</taxon>
        <taxon>Chelicerata</taxon>
        <taxon>Arachnida</taxon>
        <taxon>Acari</taxon>
        <taxon>Parasitiformes</taxon>
        <taxon>Ixodida</taxon>
        <taxon>Ixodoidea</taxon>
        <taxon>Ixodidae</taxon>
        <taxon>Ixodinae</taxon>
        <taxon>Ixodes</taxon>
    </lineage>
</organism>
<proteinExistence type="predicted"/>
<gene>
    <name evidence="2" type="ORF">IscW_ISCW020294</name>
</gene>
<reference evidence="2 4" key="1">
    <citation type="submission" date="2008-03" db="EMBL/GenBank/DDBJ databases">
        <title>Annotation of Ixodes scapularis.</title>
        <authorList>
            <consortium name="Ixodes scapularis Genome Project Consortium"/>
            <person name="Caler E."/>
            <person name="Hannick L.I."/>
            <person name="Bidwell S."/>
            <person name="Joardar V."/>
            <person name="Thiagarajan M."/>
            <person name="Amedeo P."/>
            <person name="Galinsky K.J."/>
            <person name="Schobel S."/>
            <person name="Inman J."/>
            <person name="Hostetler J."/>
            <person name="Miller J."/>
            <person name="Hammond M."/>
            <person name="Megy K."/>
            <person name="Lawson D."/>
            <person name="Kodira C."/>
            <person name="Sutton G."/>
            <person name="Meyer J."/>
            <person name="Hill C.A."/>
            <person name="Birren B."/>
            <person name="Nene V."/>
            <person name="Collins F."/>
            <person name="Alarcon-Chaidez F."/>
            <person name="Wikel S."/>
            <person name="Strausberg R."/>
        </authorList>
    </citation>
    <scope>NUCLEOTIDE SEQUENCE [LARGE SCALE GENOMIC DNA]</scope>
    <source>
        <strain evidence="4">Wikel</strain>
        <strain evidence="2">Wikel colony</strain>
    </source>
</reference>
<evidence type="ECO:0000313" key="2">
    <source>
        <dbReference type="EMBL" id="EEC13268.1"/>
    </source>
</evidence>
<dbReference type="InParanoid" id="B7Q346"/>
<dbReference type="AlphaFoldDB" id="B7Q346"/>
<protein>
    <submittedName>
        <fullName evidence="2 3">Uncharacterized protein</fullName>
    </submittedName>
</protein>
<feature type="compositionally biased region" description="Basic residues" evidence="1">
    <location>
        <begin position="67"/>
        <end position="77"/>
    </location>
</feature>
<evidence type="ECO:0000313" key="4">
    <source>
        <dbReference type="Proteomes" id="UP000001555"/>
    </source>
</evidence>
<dbReference type="VEuPathDB" id="VectorBase:ISCI020294"/>
<accession>B7Q346</accession>
<keyword evidence="4" id="KW-1185">Reference proteome</keyword>
<dbReference type="PaxDb" id="6945-B7Q346"/>
<dbReference type="HOGENOM" id="CLU_1726838_0_0_1"/>
<feature type="region of interest" description="Disordered" evidence="1">
    <location>
        <begin position="52"/>
        <end position="92"/>
    </location>
</feature>
<dbReference type="VEuPathDB" id="VectorBase:ISCW020294"/>
<dbReference type="EMBL" id="DS847962">
    <property type="protein sequence ID" value="EEC13268.1"/>
    <property type="molecule type" value="Genomic_DNA"/>
</dbReference>
<sequence length="152" mass="17596">SERSNENFPVNNFSVSLLQQQSVDRFADAQPSAFIHYKSFKVILCIPQSRQCNGSQVSPSRRDHTHPPIHPRRKRDHMMKDGRTSGPASTQFPLHCQLRGETEYSSFSSGKKVPPLATTVYFFSSNDEHRIRHQWAFKITPHWARLFRNVLC</sequence>
<evidence type="ECO:0000256" key="1">
    <source>
        <dbReference type="SAM" id="MobiDB-lite"/>
    </source>
</evidence>
<reference evidence="3" key="2">
    <citation type="submission" date="2020-05" db="UniProtKB">
        <authorList>
            <consortium name="EnsemblMetazoa"/>
        </authorList>
    </citation>
    <scope>IDENTIFICATION</scope>
    <source>
        <strain evidence="3">wikel</strain>
    </source>
</reference>
<dbReference type="EMBL" id="ABJB010458162">
    <property type="status" value="NOT_ANNOTATED_CDS"/>
    <property type="molecule type" value="Genomic_DNA"/>
</dbReference>
<name>B7Q346_IXOSC</name>
<evidence type="ECO:0000313" key="3">
    <source>
        <dbReference type="EnsemblMetazoa" id="ISCW020294-PA"/>
    </source>
</evidence>
<dbReference type="EnsemblMetazoa" id="ISCW020294-RA">
    <property type="protein sequence ID" value="ISCW020294-PA"/>
    <property type="gene ID" value="ISCW020294"/>
</dbReference>
<feature type="non-terminal residue" evidence="2">
    <location>
        <position position="1"/>
    </location>
</feature>